<protein>
    <submittedName>
        <fullName evidence="2">Uncharacterized protein</fullName>
    </submittedName>
</protein>
<sequence length="249" mass="29748">MEKRPLLIPSSYQKNSNKQIIKLKESWHEIFTKFHRIIKSSEIYTRLFISYVIYLTHGRHLCSFWSFIENFRCIFRGSSSITNPLRRKFKPTLLCETYQRFHQVVLFTCTKENQGIIHINILINEFLFRKLVIHNSYVTGFVSTYYDLVKRYMQFCKSIKHLNHNTDNKECSLYHVTCNAVEIVAIILEGMITLIIKFALYVTYYDPVYAMQIHIYILILLLSYDVVRNYVKKATKSNYNMIMEQFPVT</sequence>
<name>U9UAV8_RHIID</name>
<feature type="transmembrane region" description="Helical" evidence="1">
    <location>
        <begin position="208"/>
        <end position="227"/>
    </location>
</feature>
<organism evidence="2">
    <name type="scientific">Rhizophagus irregularis (strain DAOM 181602 / DAOM 197198 / MUCL 43194)</name>
    <name type="common">Arbuscular mycorrhizal fungus</name>
    <name type="synonym">Glomus intraradices</name>
    <dbReference type="NCBI Taxonomy" id="747089"/>
    <lineage>
        <taxon>Eukaryota</taxon>
        <taxon>Fungi</taxon>
        <taxon>Fungi incertae sedis</taxon>
        <taxon>Mucoromycota</taxon>
        <taxon>Glomeromycotina</taxon>
        <taxon>Glomeromycetes</taxon>
        <taxon>Glomerales</taxon>
        <taxon>Glomeraceae</taxon>
        <taxon>Rhizophagus</taxon>
    </lineage>
</organism>
<keyword evidence="1" id="KW-0472">Membrane</keyword>
<keyword evidence="1" id="KW-1133">Transmembrane helix</keyword>
<evidence type="ECO:0000313" key="2">
    <source>
        <dbReference type="EMBL" id="ESA15708.1"/>
    </source>
</evidence>
<gene>
    <name evidence="2" type="ORF">GLOINDRAFT_94803</name>
</gene>
<reference evidence="2" key="1">
    <citation type="submission" date="2013-07" db="EMBL/GenBank/DDBJ databases">
        <title>The genome of an arbuscular mycorrhizal fungus provides insights into the evolution of the oldest plant symbiosis.</title>
        <authorList>
            <consortium name="DOE Joint Genome Institute"/>
            <person name="Tisserant E."/>
            <person name="Malbreil M."/>
            <person name="Kuo A."/>
            <person name="Kohler A."/>
            <person name="Symeonidi A."/>
            <person name="Balestrini R."/>
            <person name="Charron P."/>
            <person name="Duensing N."/>
            <person name="Frei-dit-Frey N."/>
            <person name="Gianinazzi-Pearson V."/>
            <person name="Gilbert B."/>
            <person name="Handa Y."/>
            <person name="Hijri M."/>
            <person name="Kaul R."/>
            <person name="Kawaguchi M."/>
            <person name="Krajinski F."/>
            <person name="Lammers P."/>
            <person name="Lapierre D."/>
            <person name="Masclaux F.G."/>
            <person name="Murat C."/>
            <person name="Morin E."/>
            <person name="Ndikumana S."/>
            <person name="Pagni M."/>
            <person name="Petitpierre D."/>
            <person name="Requena N."/>
            <person name="Rosikiewicz P."/>
            <person name="Riley R."/>
            <person name="Saito K."/>
            <person name="San Clemente H."/>
            <person name="Shapiro H."/>
            <person name="van Tuinen D."/>
            <person name="Becard G."/>
            <person name="Bonfante P."/>
            <person name="Paszkowski U."/>
            <person name="Shachar-Hill Y."/>
            <person name="Young J.P."/>
            <person name="Sanders I.R."/>
            <person name="Henrissat B."/>
            <person name="Rensing S.A."/>
            <person name="Grigoriev I.V."/>
            <person name="Corradi N."/>
            <person name="Roux C."/>
            <person name="Martin F."/>
        </authorList>
    </citation>
    <scope>NUCLEOTIDE SEQUENCE</scope>
    <source>
        <strain evidence="2">DAOM 197198</strain>
    </source>
</reference>
<proteinExistence type="predicted"/>
<keyword evidence="1" id="KW-0812">Transmembrane</keyword>
<evidence type="ECO:0000256" key="1">
    <source>
        <dbReference type="SAM" id="Phobius"/>
    </source>
</evidence>
<dbReference type="AlphaFoldDB" id="U9UAV8"/>
<feature type="transmembrane region" description="Helical" evidence="1">
    <location>
        <begin position="183"/>
        <end position="202"/>
    </location>
</feature>
<accession>U9UAV8</accession>
<dbReference type="HOGENOM" id="CLU_1116238_0_0_1"/>
<dbReference type="EMBL" id="KI281712">
    <property type="protein sequence ID" value="ESA15708.1"/>
    <property type="molecule type" value="Genomic_DNA"/>
</dbReference>